<comment type="cofactor">
    <cofactor evidence="12">
        <name>[4Fe-4S] cluster</name>
        <dbReference type="ChEBI" id="CHEBI:49883"/>
    </cofactor>
    <text evidence="12">Binds 2 [4Fe-4S] clusters. Binds 1 [4Fe-4S] cluster coordinated with 3 cysteines and an exchangeable S-adenosyl-L-methionine and 1 [4Fe-4S] cluster coordinated with 3 cysteines and the GTP-derived substrate.</text>
</comment>
<keyword evidence="3 12" id="KW-0949">S-adenosyl-L-methionine</keyword>
<protein>
    <recommendedName>
        <fullName evidence="1 12">GTP 3',8-cyclase</fullName>
        <ecNumber evidence="1 12">4.1.99.22</ecNumber>
    </recommendedName>
    <alternativeName>
        <fullName evidence="12">Molybdenum cofactor biosynthesis protein A</fullName>
    </alternativeName>
</protein>
<evidence type="ECO:0000256" key="6">
    <source>
        <dbReference type="ARBA" id="ARBA00023004"/>
    </source>
</evidence>
<evidence type="ECO:0000313" key="15">
    <source>
        <dbReference type="Proteomes" id="UP000019681"/>
    </source>
</evidence>
<dbReference type="CDD" id="cd21117">
    <property type="entry name" value="Twitch_MoaA"/>
    <property type="match status" value="1"/>
</dbReference>
<dbReference type="Pfam" id="PF04055">
    <property type="entry name" value="Radical_SAM"/>
    <property type="match status" value="1"/>
</dbReference>
<evidence type="ECO:0000256" key="11">
    <source>
        <dbReference type="ARBA" id="ARBA00048697"/>
    </source>
</evidence>
<dbReference type="InterPro" id="IPR010505">
    <property type="entry name" value="MoaA_twitch"/>
</dbReference>
<dbReference type="SMART" id="SM00729">
    <property type="entry name" value="Elp3"/>
    <property type="match status" value="1"/>
</dbReference>
<dbReference type="EMBL" id="AZQP01000023">
    <property type="protein sequence ID" value="EYE88339.1"/>
    <property type="molecule type" value="Genomic_DNA"/>
</dbReference>
<keyword evidence="6 12" id="KW-0408">Iron</keyword>
<comment type="pathway">
    <text evidence="12">Cofactor biosynthesis; molybdopterin biosynthesis.</text>
</comment>
<keyword evidence="4 12" id="KW-0479">Metal-binding</keyword>
<evidence type="ECO:0000256" key="10">
    <source>
        <dbReference type="ARBA" id="ARBA00023239"/>
    </source>
</evidence>
<evidence type="ECO:0000256" key="5">
    <source>
        <dbReference type="ARBA" id="ARBA00022741"/>
    </source>
</evidence>
<feature type="binding site" evidence="12">
    <location>
        <position position="92"/>
    </location>
    <ligand>
        <name>GTP</name>
        <dbReference type="ChEBI" id="CHEBI:37565"/>
    </ligand>
</feature>
<feature type="binding site" evidence="12">
    <location>
        <position position="185"/>
    </location>
    <ligand>
        <name>S-adenosyl-L-methionine</name>
        <dbReference type="ChEBI" id="CHEBI:59789"/>
    </ligand>
</feature>
<evidence type="ECO:0000259" key="13">
    <source>
        <dbReference type="PROSITE" id="PS51918"/>
    </source>
</evidence>
<dbReference type="InterPro" id="IPR006638">
    <property type="entry name" value="Elp3/MiaA/NifB-like_rSAM"/>
</dbReference>
<keyword evidence="10 12" id="KW-0456">Lyase</keyword>
<evidence type="ECO:0000313" key="14">
    <source>
        <dbReference type="EMBL" id="EYE88339.1"/>
    </source>
</evidence>
<dbReference type="NCBIfam" id="NF001199">
    <property type="entry name" value="PRK00164.2-1"/>
    <property type="match status" value="1"/>
</dbReference>
<evidence type="ECO:0000256" key="4">
    <source>
        <dbReference type="ARBA" id="ARBA00022723"/>
    </source>
</evidence>
<dbReference type="GO" id="GO:1904047">
    <property type="term" value="F:S-adenosyl-L-methionine binding"/>
    <property type="evidence" value="ECO:0007669"/>
    <property type="project" value="UniProtKB-UniRule"/>
</dbReference>
<feature type="binding site" evidence="12">
    <location>
        <position position="24"/>
    </location>
    <ligand>
        <name>[4Fe-4S] cluster</name>
        <dbReference type="ChEBI" id="CHEBI:49883"/>
        <label>1</label>
        <note>4Fe-4S-S-AdoMet</note>
    </ligand>
</feature>
<dbReference type="HAMAP" id="MF_01225_B">
    <property type="entry name" value="MoaA_B"/>
    <property type="match status" value="1"/>
</dbReference>
<evidence type="ECO:0000256" key="9">
    <source>
        <dbReference type="ARBA" id="ARBA00023150"/>
    </source>
</evidence>
<feature type="binding site" evidence="12">
    <location>
        <position position="61"/>
    </location>
    <ligand>
        <name>GTP</name>
        <dbReference type="ChEBI" id="CHEBI:37565"/>
    </ligand>
</feature>
<sequence>MRDRYMRNIDYARISVTDLCNLRCIYCMPEGYIAKNYKSLNLSEIDNIINALVGLGVKKIRITGGEPLLREDIIEIIYGIRKYSEIQDIGITTNGTLLSAYAEKLKGAGLNRVNVSLDSLKKDVYKVITGGSLSEVLNGIEHCIELGMKVKINMVPIRGINDNEIMDFINLTENQDIDVRFIELMPLGPGINYLGMSSDVIKGLIKNLTPVGKEQNSGGPSEVYRITGYKGRVGFISPISHSFCATCNRLRITSDGKLKTCLHSRDEIDLVPVIHNIELLKNKIAEGILEKEKEHRLNIDNISNSIREMVRIGG</sequence>
<dbReference type="GO" id="GO:0061798">
    <property type="term" value="F:GTP 3',8'-cyclase activity"/>
    <property type="evidence" value="ECO:0007669"/>
    <property type="project" value="UniProtKB-UniRule"/>
</dbReference>
<feature type="binding site" evidence="12">
    <location>
        <position position="247"/>
    </location>
    <ligand>
        <name>[4Fe-4S] cluster</name>
        <dbReference type="ChEBI" id="CHEBI:49883"/>
        <label>2</label>
        <note>4Fe-4S-substrate</note>
    </ligand>
</feature>
<dbReference type="InterPro" id="IPR007197">
    <property type="entry name" value="rSAM"/>
</dbReference>
<dbReference type="PANTHER" id="PTHR22960">
    <property type="entry name" value="MOLYBDOPTERIN COFACTOR SYNTHESIS PROTEIN A"/>
    <property type="match status" value="1"/>
</dbReference>
<evidence type="ECO:0000256" key="8">
    <source>
        <dbReference type="ARBA" id="ARBA00023134"/>
    </source>
</evidence>
<dbReference type="SUPFAM" id="SSF102114">
    <property type="entry name" value="Radical SAM enzymes"/>
    <property type="match status" value="1"/>
</dbReference>
<dbReference type="SFLD" id="SFLDS00029">
    <property type="entry name" value="Radical_SAM"/>
    <property type="match status" value="1"/>
</dbReference>
<dbReference type="OrthoDB" id="9763993at2"/>
<dbReference type="Pfam" id="PF06463">
    <property type="entry name" value="Mob_synth_C"/>
    <property type="match status" value="1"/>
</dbReference>
<dbReference type="InterPro" id="IPR058240">
    <property type="entry name" value="rSAM_sf"/>
</dbReference>
<feature type="binding site" evidence="12">
    <location>
        <position position="27"/>
    </location>
    <ligand>
        <name>[4Fe-4S] cluster</name>
        <dbReference type="ChEBI" id="CHEBI:49883"/>
        <label>1</label>
        <note>4Fe-4S-S-AdoMet</note>
    </ligand>
</feature>
<evidence type="ECO:0000256" key="7">
    <source>
        <dbReference type="ARBA" id="ARBA00023014"/>
    </source>
</evidence>
<dbReference type="InterPro" id="IPR040064">
    <property type="entry name" value="MoaA-like"/>
</dbReference>
<dbReference type="InterPro" id="IPR013785">
    <property type="entry name" value="Aldolase_TIM"/>
</dbReference>
<dbReference type="PROSITE" id="PS01305">
    <property type="entry name" value="MOAA_NIFB_PQQE"/>
    <property type="match status" value="1"/>
</dbReference>
<comment type="caution">
    <text evidence="14">The sequence shown here is derived from an EMBL/GenBank/DDBJ whole genome shotgun (WGS) entry which is preliminary data.</text>
</comment>
<comment type="function">
    <text evidence="12">Catalyzes the cyclization of GTP to (8S)-3',8-cyclo-7,8-dihydroguanosine 5'-triphosphate.</text>
</comment>
<feature type="domain" description="Radical SAM core" evidence="13">
    <location>
        <begin position="4"/>
        <end position="220"/>
    </location>
</feature>
<comment type="catalytic activity">
    <reaction evidence="11 12">
        <text>GTP + AH2 + S-adenosyl-L-methionine = (8S)-3',8-cyclo-7,8-dihydroguanosine 5'-triphosphate + 5'-deoxyadenosine + L-methionine + A + H(+)</text>
        <dbReference type="Rhea" id="RHEA:49576"/>
        <dbReference type="ChEBI" id="CHEBI:13193"/>
        <dbReference type="ChEBI" id="CHEBI:15378"/>
        <dbReference type="ChEBI" id="CHEBI:17319"/>
        <dbReference type="ChEBI" id="CHEBI:17499"/>
        <dbReference type="ChEBI" id="CHEBI:37565"/>
        <dbReference type="ChEBI" id="CHEBI:57844"/>
        <dbReference type="ChEBI" id="CHEBI:59789"/>
        <dbReference type="ChEBI" id="CHEBI:131766"/>
        <dbReference type="EC" id="4.1.99.22"/>
    </reaction>
</comment>
<dbReference type="SFLD" id="SFLDG01067">
    <property type="entry name" value="SPASM/twitch_domain_containing"/>
    <property type="match status" value="1"/>
</dbReference>
<dbReference type="NCBIfam" id="TIGR02666">
    <property type="entry name" value="moaA"/>
    <property type="match status" value="1"/>
</dbReference>
<dbReference type="GO" id="GO:0006777">
    <property type="term" value="P:Mo-molybdopterin cofactor biosynthetic process"/>
    <property type="evidence" value="ECO:0007669"/>
    <property type="project" value="UniProtKB-UniRule"/>
</dbReference>
<organism evidence="14 15">
    <name type="scientific">Fervidicella metallireducens AeB</name>
    <dbReference type="NCBI Taxonomy" id="1403537"/>
    <lineage>
        <taxon>Bacteria</taxon>
        <taxon>Bacillati</taxon>
        <taxon>Bacillota</taxon>
        <taxon>Clostridia</taxon>
        <taxon>Eubacteriales</taxon>
        <taxon>Clostridiaceae</taxon>
        <taxon>Fervidicella</taxon>
    </lineage>
</organism>
<keyword evidence="8 12" id="KW-0342">GTP-binding</keyword>
<dbReference type="UniPathway" id="UPA00344"/>
<comment type="similarity">
    <text evidence="12">Belongs to the radical SAM superfamily. MoaA family.</text>
</comment>
<keyword evidence="15" id="KW-1185">Reference proteome</keyword>
<feature type="binding site" evidence="12">
    <location>
        <position position="244"/>
    </location>
    <ligand>
        <name>[4Fe-4S] cluster</name>
        <dbReference type="ChEBI" id="CHEBI:49883"/>
        <label>2</label>
        <note>4Fe-4S-substrate</note>
    </ligand>
</feature>
<feature type="binding site" evidence="12">
    <location>
        <position position="20"/>
    </location>
    <ligand>
        <name>[4Fe-4S] cluster</name>
        <dbReference type="ChEBI" id="CHEBI:49883"/>
        <label>1</label>
        <note>4Fe-4S-S-AdoMet</note>
    </ligand>
</feature>
<dbReference type="SFLD" id="SFLDG01383">
    <property type="entry name" value="cyclic_pyranopterin_phosphate"/>
    <property type="match status" value="1"/>
</dbReference>
<evidence type="ECO:0000256" key="12">
    <source>
        <dbReference type="HAMAP-Rule" id="MF_01225"/>
    </source>
</evidence>
<dbReference type="EC" id="4.1.99.22" evidence="1 12"/>
<proteinExistence type="inferred from homology"/>
<evidence type="ECO:0000256" key="3">
    <source>
        <dbReference type="ARBA" id="ARBA00022691"/>
    </source>
</evidence>
<dbReference type="AlphaFoldDB" id="A0A017RV86"/>
<keyword evidence="7 12" id="KW-0411">Iron-sulfur</keyword>
<dbReference type="STRING" id="1403537.Q428_08505"/>
<feature type="binding site" evidence="12">
    <location>
        <position position="13"/>
    </location>
    <ligand>
        <name>GTP</name>
        <dbReference type="ChEBI" id="CHEBI:37565"/>
    </ligand>
</feature>
<dbReference type="SFLD" id="SFLDG01386">
    <property type="entry name" value="main_SPASM_domain-containing"/>
    <property type="match status" value="1"/>
</dbReference>
<dbReference type="GO" id="GO:0005525">
    <property type="term" value="F:GTP binding"/>
    <property type="evidence" value="ECO:0007669"/>
    <property type="project" value="UniProtKB-UniRule"/>
</dbReference>
<keyword evidence="2 12" id="KW-0004">4Fe-4S</keyword>
<keyword evidence="5 12" id="KW-0547">Nucleotide-binding</keyword>
<feature type="binding site" evidence="12">
    <location>
        <position position="151"/>
    </location>
    <ligand>
        <name>GTP</name>
        <dbReference type="ChEBI" id="CHEBI:37565"/>
    </ligand>
</feature>
<dbReference type="GO" id="GO:0046872">
    <property type="term" value="F:metal ion binding"/>
    <property type="evidence" value="ECO:0007669"/>
    <property type="project" value="UniProtKB-KW"/>
</dbReference>
<dbReference type="Gene3D" id="3.20.20.70">
    <property type="entry name" value="Aldolase class I"/>
    <property type="match status" value="1"/>
</dbReference>
<dbReference type="InterPro" id="IPR000385">
    <property type="entry name" value="MoaA_NifB_PqqE_Fe-S-bd_CS"/>
</dbReference>
<dbReference type="PROSITE" id="PS51918">
    <property type="entry name" value="RADICAL_SAM"/>
    <property type="match status" value="1"/>
</dbReference>
<keyword evidence="9 12" id="KW-0501">Molybdenum cofactor biosynthesis</keyword>
<feature type="binding site" evidence="12">
    <location>
        <position position="65"/>
    </location>
    <ligand>
        <name>S-adenosyl-L-methionine</name>
        <dbReference type="ChEBI" id="CHEBI:59789"/>
    </ligand>
</feature>
<evidence type="ECO:0000256" key="2">
    <source>
        <dbReference type="ARBA" id="ARBA00022485"/>
    </source>
</evidence>
<dbReference type="GO" id="GO:0061799">
    <property type="term" value="F:cyclic pyranopterin monophosphate synthase activity"/>
    <property type="evidence" value="ECO:0007669"/>
    <property type="project" value="TreeGrafter"/>
</dbReference>
<evidence type="ECO:0000256" key="1">
    <source>
        <dbReference type="ARBA" id="ARBA00012167"/>
    </source>
</evidence>
<comment type="subunit">
    <text evidence="12">Monomer and homodimer.</text>
</comment>
<dbReference type="InterPro" id="IPR050105">
    <property type="entry name" value="MoCo_biosynth_MoaA/MoaC"/>
</dbReference>
<dbReference type="Proteomes" id="UP000019681">
    <property type="component" value="Unassembled WGS sequence"/>
</dbReference>
<gene>
    <name evidence="12" type="primary">moaA</name>
    <name evidence="14" type="ORF">Q428_08505</name>
</gene>
<dbReference type="GO" id="GO:0051539">
    <property type="term" value="F:4 iron, 4 sulfur cluster binding"/>
    <property type="evidence" value="ECO:0007669"/>
    <property type="project" value="UniProtKB-UniRule"/>
</dbReference>
<feature type="binding site" evidence="12">
    <location>
        <position position="116"/>
    </location>
    <ligand>
        <name>S-adenosyl-L-methionine</name>
        <dbReference type="ChEBI" id="CHEBI:59789"/>
    </ligand>
</feature>
<feature type="binding site" evidence="12">
    <location>
        <position position="261"/>
    </location>
    <ligand>
        <name>[4Fe-4S] cluster</name>
        <dbReference type="ChEBI" id="CHEBI:49883"/>
        <label>2</label>
        <note>4Fe-4S-substrate</note>
    </ligand>
</feature>
<dbReference type="CDD" id="cd01335">
    <property type="entry name" value="Radical_SAM"/>
    <property type="match status" value="1"/>
</dbReference>
<reference evidence="14 15" key="1">
    <citation type="journal article" date="2014" name="Genome Announc.">
        <title>Draft Genome Sequence of Fervidicella metallireducens Strain AeBT, an Iron-Reducing Thermoanaerobe from the Great Artesian Basin.</title>
        <authorList>
            <person name="Patel B.K."/>
        </authorList>
    </citation>
    <scope>NUCLEOTIDE SEQUENCE [LARGE SCALE GENOMIC DNA]</scope>
    <source>
        <strain evidence="14 15">AeB</strain>
    </source>
</reference>
<feature type="binding site" evidence="12">
    <location>
        <position position="26"/>
    </location>
    <ligand>
        <name>S-adenosyl-L-methionine</name>
        <dbReference type="ChEBI" id="CHEBI:59789"/>
    </ligand>
</feature>
<dbReference type="InterPro" id="IPR013483">
    <property type="entry name" value="MoaA"/>
</dbReference>
<dbReference type="PANTHER" id="PTHR22960:SF0">
    <property type="entry name" value="MOLYBDENUM COFACTOR BIOSYNTHESIS PROTEIN 1"/>
    <property type="match status" value="1"/>
</dbReference>
<name>A0A017RV86_9CLOT</name>
<dbReference type="RefSeq" id="WP_035379901.1">
    <property type="nucleotide sequence ID" value="NZ_AZQP01000023.1"/>
</dbReference>
<accession>A0A017RV86</accession>
<feature type="binding site" evidence="12">
    <location>
        <begin position="249"/>
        <end position="251"/>
    </location>
    <ligand>
        <name>GTP</name>
        <dbReference type="ChEBI" id="CHEBI:37565"/>
    </ligand>
</feature>